<evidence type="ECO:0000256" key="9">
    <source>
        <dbReference type="ARBA" id="ARBA00023306"/>
    </source>
</evidence>
<feature type="region of interest" description="Disordered" evidence="13">
    <location>
        <begin position="91"/>
        <end position="147"/>
    </location>
</feature>
<keyword evidence="5 14" id="KW-0812">Transmembrane</keyword>
<dbReference type="InterPro" id="IPR009386">
    <property type="entry name" value="ZapG-like"/>
</dbReference>
<dbReference type="GO" id="GO:0005886">
    <property type="term" value="C:plasma membrane"/>
    <property type="evidence" value="ECO:0007669"/>
    <property type="project" value="UniProtKB-SubCell"/>
</dbReference>
<accession>A0A1I7JXF1</accession>
<feature type="transmembrane region" description="Helical" evidence="14">
    <location>
        <begin position="6"/>
        <end position="29"/>
    </location>
</feature>
<keyword evidence="16" id="KW-1185">Reference proteome</keyword>
<keyword evidence="8 14" id="KW-0472">Membrane</keyword>
<dbReference type="RefSeq" id="WP_089797000.1">
    <property type="nucleotide sequence ID" value="NZ_FPBP01000013.1"/>
</dbReference>
<evidence type="ECO:0000256" key="2">
    <source>
        <dbReference type="ARBA" id="ARBA00022475"/>
    </source>
</evidence>
<keyword evidence="7 14" id="KW-1133">Transmembrane helix</keyword>
<dbReference type="OrthoDB" id="6118727at2"/>
<keyword evidence="6" id="KW-0133">Cell shape</keyword>
<evidence type="ECO:0000256" key="6">
    <source>
        <dbReference type="ARBA" id="ARBA00022960"/>
    </source>
</evidence>
<evidence type="ECO:0000256" key="7">
    <source>
        <dbReference type="ARBA" id="ARBA00022989"/>
    </source>
</evidence>
<sequence>MDESNINWIITIAVLLAGIGIGAMSYHFLNARAGQVRTLRRKVAERDRELSVLKSGVDEHFTELTGLAESLRRDSDTLMQRLEKGAETLNSLPHRTNTLNVPPAEVERDTTNERLATPRDYADGSGGTLSEDFGLKSRDVALQPPRY</sequence>
<keyword evidence="2" id="KW-1003">Cell membrane</keyword>
<evidence type="ECO:0000256" key="11">
    <source>
        <dbReference type="ARBA" id="ARBA00035703"/>
    </source>
</evidence>
<organism evidence="15 16">
    <name type="scientific">Halomonas korlensis</name>
    <dbReference type="NCBI Taxonomy" id="463301"/>
    <lineage>
        <taxon>Bacteria</taxon>
        <taxon>Pseudomonadati</taxon>
        <taxon>Pseudomonadota</taxon>
        <taxon>Gammaproteobacteria</taxon>
        <taxon>Oceanospirillales</taxon>
        <taxon>Halomonadaceae</taxon>
        <taxon>Halomonas</taxon>
    </lineage>
</organism>
<evidence type="ECO:0000256" key="12">
    <source>
        <dbReference type="ARBA" id="ARBA00035727"/>
    </source>
</evidence>
<keyword evidence="4" id="KW-0132">Cell division</keyword>
<feature type="compositionally biased region" description="Polar residues" evidence="13">
    <location>
        <begin position="91"/>
        <end position="100"/>
    </location>
</feature>
<gene>
    <name evidence="15" type="ORF">SAMN04487955_11337</name>
</gene>
<dbReference type="GO" id="GO:0051301">
    <property type="term" value="P:cell division"/>
    <property type="evidence" value="ECO:0007669"/>
    <property type="project" value="UniProtKB-KW"/>
</dbReference>
<name>A0A1I7JXF1_9GAMM</name>
<keyword evidence="3" id="KW-0997">Cell inner membrane</keyword>
<keyword evidence="9" id="KW-0131">Cell cycle</keyword>
<protein>
    <recommendedName>
        <fullName evidence="11">Z-ring associated protein G</fullName>
    </recommendedName>
    <alternativeName>
        <fullName evidence="12">Cell division protein ZapG</fullName>
    </alternativeName>
</protein>
<comment type="subcellular location">
    <subcellularLocation>
        <location evidence="1">Cell inner membrane</location>
        <topology evidence="1">Single-pass membrane protein</topology>
    </subcellularLocation>
</comment>
<reference evidence="16" key="1">
    <citation type="submission" date="2016-10" db="EMBL/GenBank/DDBJ databases">
        <authorList>
            <person name="Varghese N."/>
            <person name="Submissions S."/>
        </authorList>
    </citation>
    <scope>NUCLEOTIDE SEQUENCE [LARGE SCALE GENOMIC DNA]</scope>
    <source>
        <strain evidence="16">CGMCC 1.6981</strain>
    </source>
</reference>
<evidence type="ECO:0000256" key="1">
    <source>
        <dbReference type="ARBA" id="ARBA00004377"/>
    </source>
</evidence>
<proteinExistence type="inferred from homology"/>
<comment type="similarity">
    <text evidence="10">Belongs to the ZapG family.</text>
</comment>
<dbReference type="PANTHER" id="PTHR39579:SF1">
    <property type="entry name" value="INNER MEMBRANE PROTEIN YHCB"/>
    <property type="match status" value="1"/>
</dbReference>
<dbReference type="STRING" id="463301.SAMN04487955_11337"/>
<dbReference type="AlphaFoldDB" id="A0A1I7JXF1"/>
<dbReference type="GO" id="GO:0008360">
    <property type="term" value="P:regulation of cell shape"/>
    <property type="evidence" value="ECO:0007669"/>
    <property type="project" value="UniProtKB-KW"/>
</dbReference>
<evidence type="ECO:0000256" key="8">
    <source>
        <dbReference type="ARBA" id="ARBA00023136"/>
    </source>
</evidence>
<evidence type="ECO:0000256" key="3">
    <source>
        <dbReference type="ARBA" id="ARBA00022519"/>
    </source>
</evidence>
<dbReference type="Pfam" id="PF06295">
    <property type="entry name" value="ZapG-like"/>
    <property type="match status" value="1"/>
</dbReference>
<dbReference type="Proteomes" id="UP000198693">
    <property type="component" value="Unassembled WGS sequence"/>
</dbReference>
<dbReference type="PANTHER" id="PTHR39579">
    <property type="entry name" value="INNER MEMBRANE PROTEIN YHCB"/>
    <property type="match status" value="1"/>
</dbReference>
<evidence type="ECO:0000256" key="13">
    <source>
        <dbReference type="SAM" id="MobiDB-lite"/>
    </source>
</evidence>
<evidence type="ECO:0000256" key="14">
    <source>
        <dbReference type="SAM" id="Phobius"/>
    </source>
</evidence>
<dbReference type="EMBL" id="FPBP01000013">
    <property type="protein sequence ID" value="SFU89893.1"/>
    <property type="molecule type" value="Genomic_DNA"/>
</dbReference>
<evidence type="ECO:0000313" key="15">
    <source>
        <dbReference type="EMBL" id="SFU89893.1"/>
    </source>
</evidence>
<evidence type="ECO:0000256" key="4">
    <source>
        <dbReference type="ARBA" id="ARBA00022618"/>
    </source>
</evidence>
<feature type="compositionally biased region" description="Basic and acidic residues" evidence="13">
    <location>
        <begin position="105"/>
        <end position="122"/>
    </location>
</feature>
<evidence type="ECO:0000256" key="10">
    <source>
        <dbReference type="ARBA" id="ARBA00035657"/>
    </source>
</evidence>
<evidence type="ECO:0000256" key="5">
    <source>
        <dbReference type="ARBA" id="ARBA00022692"/>
    </source>
</evidence>
<evidence type="ECO:0000313" key="16">
    <source>
        <dbReference type="Proteomes" id="UP000198693"/>
    </source>
</evidence>